<dbReference type="InterPro" id="IPR051604">
    <property type="entry name" value="Ergot_Alk_Oxidoreductase"/>
</dbReference>
<dbReference type="OrthoDB" id="2149806at2"/>
<accession>A0A5B8UUY6</accession>
<dbReference type="Pfam" id="PF13460">
    <property type="entry name" value="NAD_binding_10"/>
    <property type="match status" value="1"/>
</dbReference>
<dbReference type="AlphaFoldDB" id="A0A5B8UUY6"/>
<feature type="domain" description="NAD(P)-binding" evidence="1">
    <location>
        <begin position="7"/>
        <end position="113"/>
    </location>
</feature>
<gene>
    <name evidence="2" type="ORF">FRZ54_10225</name>
</gene>
<name>A0A5B8UUY6_9SPHI</name>
<evidence type="ECO:0000259" key="1">
    <source>
        <dbReference type="Pfam" id="PF13460"/>
    </source>
</evidence>
<dbReference type="RefSeq" id="WP_147031513.1">
    <property type="nucleotide sequence ID" value="NZ_CP042436.1"/>
</dbReference>
<organism evidence="2 3">
    <name type="scientific">Mucilaginibacter ginsenosidivorans</name>
    <dbReference type="NCBI Taxonomy" id="398053"/>
    <lineage>
        <taxon>Bacteria</taxon>
        <taxon>Pseudomonadati</taxon>
        <taxon>Bacteroidota</taxon>
        <taxon>Sphingobacteriia</taxon>
        <taxon>Sphingobacteriales</taxon>
        <taxon>Sphingobacteriaceae</taxon>
        <taxon>Mucilaginibacter</taxon>
    </lineage>
</organism>
<dbReference type="PANTHER" id="PTHR43162">
    <property type="match status" value="1"/>
</dbReference>
<protein>
    <submittedName>
        <fullName evidence="2">NAD-dependent epimerase/dehydratase family protein</fullName>
    </submittedName>
</protein>
<dbReference type="InterPro" id="IPR036291">
    <property type="entry name" value="NAD(P)-bd_dom_sf"/>
</dbReference>
<evidence type="ECO:0000313" key="3">
    <source>
        <dbReference type="Proteomes" id="UP000321479"/>
    </source>
</evidence>
<dbReference type="InterPro" id="IPR016040">
    <property type="entry name" value="NAD(P)-bd_dom"/>
</dbReference>
<dbReference type="Gene3D" id="3.90.25.10">
    <property type="entry name" value="UDP-galactose 4-epimerase, domain 1"/>
    <property type="match status" value="1"/>
</dbReference>
<dbReference type="PANTHER" id="PTHR43162:SF1">
    <property type="entry name" value="PRESTALK A DIFFERENTIATION PROTEIN A"/>
    <property type="match status" value="1"/>
</dbReference>
<evidence type="ECO:0000313" key="2">
    <source>
        <dbReference type="EMBL" id="QEC62937.1"/>
    </source>
</evidence>
<dbReference type="KEGG" id="mgin:FRZ54_10225"/>
<dbReference type="SUPFAM" id="SSF51735">
    <property type="entry name" value="NAD(P)-binding Rossmann-fold domains"/>
    <property type="match status" value="1"/>
</dbReference>
<dbReference type="Proteomes" id="UP000321479">
    <property type="component" value="Chromosome"/>
</dbReference>
<reference evidence="2 3" key="1">
    <citation type="journal article" date="2017" name="Curr. Microbiol.">
        <title>Mucilaginibacter ginsenosidivorans sp. nov., Isolated from Soil of Ginseng Field.</title>
        <authorList>
            <person name="Kim M.M."/>
            <person name="Siddiqi M.Z."/>
            <person name="Im W.T."/>
        </authorList>
    </citation>
    <scope>NUCLEOTIDE SEQUENCE [LARGE SCALE GENOMIC DNA]</scope>
    <source>
        <strain evidence="2 3">Gsoil 3017</strain>
    </source>
</reference>
<keyword evidence="3" id="KW-1185">Reference proteome</keyword>
<dbReference type="EMBL" id="CP042436">
    <property type="protein sequence ID" value="QEC62937.1"/>
    <property type="molecule type" value="Genomic_DNA"/>
</dbReference>
<proteinExistence type="predicted"/>
<dbReference type="Gene3D" id="3.40.50.720">
    <property type="entry name" value="NAD(P)-binding Rossmann-like Domain"/>
    <property type="match status" value="1"/>
</dbReference>
<sequence>MKITVTGSLGNISKPLAKQLIAAGHEVTIVSSSADKVAEIEALGAKAAIGSIADAAFLTKAFAGANVVYTMVPPNFGVTDYRKYVSDSARNYAEAIRKNGITRVVNLSSIGADIDGGTGQISGVHDGELVLNALEGVAIKHLRAGFFYVNLYANIDMIKHLGFIGANYGPATRLVMVHPEDIAAAVAKELQTPFTGKSVRYITSDDRTASEVAATLGAAIGKPDLQWVQFTDEQALEGMLQAGLPEPISKNFIEMNNAVGSGILWKDYDARGTQPNGKIKLEDFAKEFAARF</sequence>